<accession>A0A368KAG2</accession>
<evidence type="ECO:0000313" key="18">
    <source>
        <dbReference type="Proteomes" id="UP000252387"/>
    </source>
</evidence>
<evidence type="ECO:0000256" key="8">
    <source>
        <dbReference type="ARBA" id="ARBA00022723"/>
    </source>
</evidence>
<feature type="active site" description="Proton donor" evidence="12">
    <location>
        <position position="415"/>
    </location>
</feature>
<feature type="region of interest" description="Disordered" evidence="14">
    <location>
        <begin position="25"/>
        <end position="45"/>
    </location>
</feature>
<name>A0A368KAG2_9GAMM</name>
<comment type="catalytic activity">
    <reaction evidence="1">
        <text>Release of an N-terminal amino acid, Xaa-|-Yaa- from a peptide, amide or arylamide. Xaa is preferably Ala, but may be most amino acids including Pro (slow action). When a terminal hydrophobic residue is followed by a prolyl residue, the two may be released as an intact Xaa-Pro dipeptide.</text>
        <dbReference type="EC" id="3.4.11.2"/>
    </reaction>
</comment>
<sequence length="578" mass="64391">MRTHLLALGLVLGLGTASAALAGSTAPAQPPLTALTKDSGTPMPAEQKSVHFDHAELHIAVDPARRNIDGRAVLTFTATAATGVLLLDLDRNLPVHAVAIDGQPLAASAWGNPDGRLRIQLPGLLAKDGKLTVAISYGGKPHVAKNAPWDGGFVWSHTKDGEPWVGSAVEGEGCDLFWPCIDQPGGKPDLVDLYVSVPKPLVAPGNGVLVGVSDEGNQRTYHWRARHPATYAVSINVGPYRELKGEYRSRYGNTIALHYWYLPGEEAQAQALFAEFPRLLDFFEAKIGPYPWGDEKMGVVETPYKGMEHQTINAYGNHYAKDGGGFDWLLQHEFAHEWFGNQMTNANWDDMWLHESFATYMQPLYAQHLDGDADYYSWLHRLRLMLRNRYPLVSGSGRTEEQVYDERNGPGQDIYNKGALMLQTLRHLVGDRAFYASIRELVYGRPDPKPGNFAPQYATTRDYIGIVDKVTGRKLDWFFDVYLYQAALPKLDVQRRGDTLDLRWQVPHDLPFPMPVEVRVDDVVHTVPMTDGAGSLAIPAGAVVTIDPHSVLLRDEPRITEFQQWMKQQRAQREAAKR</sequence>
<keyword evidence="11" id="KW-0482">Metalloprotease</keyword>
<dbReference type="PANTHER" id="PTHR45726:SF3">
    <property type="entry name" value="LEUKOTRIENE A-4 HYDROLASE"/>
    <property type="match status" value="1"/>
</dbReference>
<comment type="caution">
    <text evidence="17">The sequence shown here is derived from an EMBL/GenBank/DDBJ whole genome shotgun (WGS) entry which is preliminary data.</text>
</comment>
<comment type="similarity">
    <text evidence="3">Belongs to the peptidase M1 family.</text>
</comment>
<evidence type="ECO:0000256" key="10">
    <source>
        <dbReference type="ARBA" id="ARBA00022833"/>
    </source>
</evidence>
<keyword evidence="6" id="KW-0963">Cytoplasm</keyword>
<dbReference type="GO" id="GO:0016285">
    <property type="term" value="F:alanyl aminopeptidase activity"/>
    <property type="evidence" value="ECO:0007669"/>
    <property type="project" value="UniProtKB-EC"/>
</dbReference>
<keyword evidence="10 13" id="KW-0862">Zinc</keyword>
<feature type="binding site" evidence="13">
    <location>
        <position position="332"/>
    </location>
    <ligand>
        <name>Zn(2+)</name>
        <dbReference type="ChEBI" id="CHEBI:29105"/>
        <note>catalytic</note>
    </ligand>
</feature>
<dbReference type="InterPro" id="IPR042097">
    <property type="entry name" value="Aminopeptidase_N-like_N_sf"/>
</dbReference>
<dbReference type="RefSeq" id="WP_114344899.1">
    <property type="nucleotide sequence ID" value="NZ_QFWQ01000009.1"/>
</dbReference>
<dbReference type="InterPro" id="IPR014782">
    <property type="entry name" value="Peptidase_M1_dom"/>
</dbReference>
<evidence type="ECO:0000256" key="15">
    <source>
        <dbReference type="SAM" id="SignalP"/>
    </source>
</evidence>
<dbReference type="CDD" id="cd09603">
    <property type="entry name" value="M1_APN_like"/>
    <property type="match status" value="1"/>
</dbReference>
<feature type="active site" description="Proton acceptor" evidence="12">
    <location>
        <position position="333"/>
    </location>
</feature>
<feature type="binding site" evidence="13">
    <location>
        <position position="336"/>
    </location>
    <ligand>
        <name>Zn(2+)</name>
        <dbReference type="ChEBI" id="CHEBI:29105"/>
        <note>catalytic</note>
    </ligand>
</feature>
<dbReference type="PANTHER" id="PTHR45726">
    <property type="entry name" value="LEUKOTRIENE A-4 HYDROLASE"/>
    <property type="match status" value="1"/>
</dbReference>
<dbReference type="GO" id="GO:0006508">
    <property type="term" value="P:proteolysis"/>
    <property type="evidence" value="ECO:0007669"/>
    <property type="project" value="UniProtKB-KW"/>
</dbReference>
<evidence type="ECO:0000256" key="13">
    <source>
        <dbReference type="PIRSR" id="PIRSR634015-3"/>
    </source>
</evidence>
<dbReference type="Proteomes" id="UP000252387">
    <property type="component" value="Unassembled WGS sequence"/>
</dbReference>
<evidence type="ECO:0000259" key="16">
    <source>
        <dbReference type="Pfam" id="PF01433"/>
    </source>
</evidence>
<dbReference type="EC" id="3.4.11.2" evidence="4"/>
<dbReference type="GO" id="GO:0008270">
    <property type="term" value="F:zinc ion binding"/>
    <property type="evidence" value="ECO:0007669"/>
    <property type="project" value="InterPro"/>
</dbReference>
<evidence type="ECO:0000256" key="7">
    <source>
        <dbReference type="ARBA" id="ARBA00022670"/>
    </source>
</evidence>
<dbReference type="GO" id="GO:0005737">
    <property type="term" value="C:cytoplasm"/>
    <property type="evidence" value="ECO:0007669"/>
    <property type="project" value="UniProtKB-SubCell"/>
</dbReference>
<reference evidence="17 18" key="1">
    <citation type="submission" date="2018-05" db="EMBL/GenBank/DDBJ databases">
        <title>Draft genome sequence of Rhodanobacter denitrificans Yn1 isolated from gold copper mine.</title>
        <authorList>
            <person name="Yang N."/>
            <person name="Mazhar H.S."/>
            <person name="Rensing C."/>
        </authorList>
    </citation>
    <scope>NUCLEOTIDE SEQUENCE [LARGE SCALE GENOMIC DNA]</scope>
    <source>
        <strain evidence="17 18">Yn1</strain>
    </source>
</reference>
<gene>
    <name evidence="17" type="ORF">DEO45_14115</name>
</gene>
<evidence type="ECO:0000256" key="14">
    <source>
        <dbReference type="SAM" id="MobiDB-lite"/>
    </source>
</evidence>
<dbReference type="PRINTS" id="PR00756">
    <property type="entry name" value="ALADIPTASE"/>
</dbReference>
<dbReference type="OrthoDB" id="100605at2"/>
<feature type="chain" id="PRO_5016694524" description="Aminopeptidase N" evidence="15">
    <location>
        <begin position="23"/>
        <end position="578"/>
    </location>
</feature>
<evidence type="ECO:0000256" key="2">
    <source>
        <dbReference type="ARBA" id="ARBA00004496"/>
    </source>
</evidence>
<feature type="domain" description="Peptidase M1 membrane alanine aminopeptidase" evidence="16">
    <location>
        <begin position="329"/>
        <end position="480"/>
    </location>
</feature>
<keyword evidence="7" id="KW-0645">Protease</keyword>
<protein>
    <recommendedName>
        <fullName evidence="5">Aminopeptidase N</fullName>
        <ecNumber evidence="4">3.4.11.2</ecNumber>
    </recommendedName>
</protein>
<evidence type="ECO:0000256" key="6">
    <source>
        <dbReference type="ARBA" id="ARBA00022490"/>
    </source>
</evidence>
<evidence type="ECO:0000256" key="9">
    <source>
        <dbReference type="ARBA" id="ARBA00022801"/>
    </source>
</evidence>
<dbReference type="AlphaFoldDB" id="A0A368KAG2"/>
<evidence type="ECO:0000256" key="1">
    <source>
        <dbReference type="ARBA" id="ARBA00000098"/>
    </source>
</evidence>
<keyword evidence="18" id="KW-1185">Reference proteome</keyword>
<dbReference type="InterPro" id="IPR001930">
    <property type="entry name" value="Peptidase_M1"/>
</dbReference>
<evidence type="ECO:0000256" key="3">
    <source>
        <dbReference type="ARBA" id="ARBA00010136"/>
    </source>
</evidence>
<dbReference type="Pfam" id="PF01433">
    <property type="entry name" value="Peptidase_M1"/>
    <property type="match status" value="1"/>
</dbReference>
<dbReference type="GO" id="GO:0008237">
    <property type="term" value="F:metallopeptidase activity"/>
    <property type="evidence" value="ECO:0007669"/>
    <property type="project" value="UniProtKB-KW"/>
</dbReference>
<comment type="subcellular location">
    <subcellularLocation>
        <location evidence="2">Cytoplasm</location>
    </subcellularLocation>
</comment>
<keyword evidence="15" id="KW-0732">Signal</keyword>
<evidence type="ECO:0000256" key="12">
    <source>
        <dbReference type="PIRSR" id="PIRSR634015-1"/>
    </source>
</evidence>
<dbReference type="InterPro" id="IPR027268">
    <property type="entry name" value="Peptidase_M4/M1_CTD_sf"/>
</dbReference>
<comment type="cofactor">
    <cofactor evidence="13">
        <name>Zn(2+)</name>
        <dbReference type="ChEBI" id="CHEBI:29105"/>
    </cofactor>
    <text evidence="13">Binds 1 zinc ion per subunit.</text>
</comment>
<feature type="signal peptide" evidence="15">
    <location>
        <begin position="1"/>
        <end position="22"/>
    </location>
</feature>
<evidence type="ECO:0000313" key="17">
    <source>
        <dbReference type="EMBL" id="RCS28834.1"/>
    </source>
</evidence>
<dbReference type="SUPFAM" id="SSF63737">
    <property type="entry name" value="Leukotriene A4 hydrolase N-terminal domain"/>
    <property type="match status" value="1"/>
</dbReference>
<evidence type="ECO:0000256" key="5">
    <source>
        <dbReference type="ARBA" id="ARBA00015611"/>
    </source>
</evidence>
<keyword evidence="9" id="KW-0378">Hydrolase</keyword>
<dbReference type="InterPro" id="IPR034015">
    <property type="entry name" value="M1_LTA4H"/>
</dbReference>
<keyword evidence="8 13" id="KW-0479">Metal-binding</keyword>
<dbReference type="Gene3D" id="1.10.390.10">
    <property type="entry name" value="Neutral Protease Domain 2"/>
    <property type="match status" value="1"/>
</dbReference>
<evidence type="ECO:0000256" key="4">
    <source>
        <dbReference type="ARBA" id="ARBA00012564"/>
    </source>
</evidence>
<dbReference type="SUPFAM" id="SSF55486">
    <property type="entry name" value="Metalloproteases ('zincins'), catalytic domain"/>
    <property type="match status" value="1"/>
</dbReference>
<organism evidence="17 18">
    <name type="scientific">Rhodanobacter denitrificans</name>
    <dbReference type="NCBI Taxonomy" id="666685"/>
    <lineage>
        <taxon>Bacteria</taxon>
        <taxon>Pseudomonadati</taxon>
        <taxon>Pseudomonadota</taxon>
        <taxon>Gammaproteobacteria</taxon>
        <taxon>Lysobacterales</taxon>
        <taxon>Rhodanobacteraceae</taxon>
        <taxon>Rhodanobacter</taxon>
    </lineage>
</organism>
<evidence type="ECO:0000256" key="11">
    <source>
        <dbReference type="ARBA" id="ARBA00023049"/>
    </source>
</evidence>
<proteinExistence type="inferred from homology"/>
<feature type="binding site" evidence="13">
    <location>
        <position position="355"/>
    </location>
    <ligand>
        <name>Zn(2+)</name>
        <dbReference type="ChEBI" id="CHEBI:29105"/>
        <note>catalytic</note>
    </ligand>
</feature>
<dbReference type="Gene3D" id="2.60.40.1730">
    <property type="entry name" value="tricorn interacting facor f3 domain"/>
    <property type="match status" value="1"/>
</dbReference>
<dbReference type="EMBL" id="QFWQ01000009">
    <property type="protein sequence ID" value="RCS28834.1"/>
    <property type="molecule type" value="Genomic_DNA"/>
</dbReference>